<protein>
    <submittedName>
        <fullName evidence="1">1203_t:CDS:1</fullName>
    </submittedName>
</protein>
<dbReference type="AlphaFoldDB" id="A0A9N9B2Z6"/>
<evidence type="ECO:0000313" key="1">
    <source>
        <dbReference type="EMBL" id="CAG8549328.1"/>
    </source>
</evidence>
<dbReference type="OrthoDB" id="2422618at2759"/>
<name>A0A9N9B2Z6_9GLOM</name>
<keyword evidence="2" id="KW-1185">Reference proteome</keyword>
<gene>
    <name evidence="1" type="ORF">FCALED_LOCUS6038</name>
</gene>
<accession>A0A9N9B2Z6</accession>
<evidence type="ECO:0000313" key="2">
    <source>
        <dbReference type="Proteomes" id="UP000789570"/>
    </source>
</evidence>
<proteinExistence type="predicted"/>
<dbReference type="Proteomes" id="UP000789570">
    <property type="component" value="Unassembled WGS sequence"/>
</dbReference>
<dbReference type="EMBL" id="CAJVPQ010001381">
    <property type="protein sequence ID" value="CAG8549328.1"/>
    <property type="molecule type" value="Genomic_DNA"/>
</dbReference>
<comment type="caution">
    <text evidence="1">The sequence shown here is derived from an EMBL/GenBank/DDBJ whole genome shotgun (WGS) entry which is preliminary data.</text>
</comment>
<sequence length="172" mass="20075">MKILKYWSYSSDFIEKQGNKTNYISTTFVITLFNLENNGLDLNGNQYVSLNKQRQYYVHNILAEKNHEALNLEQSEPIQDMNEQDDQENIGQIQNLIIRRPKGRPAGTVRFKGPLETSNEVNKSRKCGLCNESGHNRTTCPMNTNRKKSLMNWKMWALVTIIEIFFKRNIIT</sequence>
<organism evidence="1 2">
    <name type="scientific">Funneliformis caledonium</name>
    <dbReference type="NCBI Taxonomy" id="1117310"/>
    <lineage>
        <taxon>Eukaryota</taxon>
        <taxon>Fungi</taxon>
        <taxon>Fungi incertae sedis</taxon>
        <taxon>Mucoromycota</taxon>
        <taxon>Glomeromycotina</taxon>
        <taxon>Glomeromycetes</taxon>
        <taxon>Glomerales</taxon>
        <taxon>Glomeraceae</taxon>
        <taxon>Funneliformis</taxon>
    </lineage>
</organism>
<reference evidence="1" key="1">
    <citation type="submission" date="2021-06" db="EMBL/GenBank/DDBJ databases">
        <authorList>
            <person name="Kallberg Y."/>
            <person name="Tangrot J."/>
            <person name="Rosling A."/>
        </authorList>
    </citation>
    <scope>NUCLEOTIDE SEQUENCE</scope>
    <source>
        <strain evidence="1">UK204</strain>
    </source>
</reference>